<dbReference type="Proteomes" id="UP000183365">
    <property type="component" value="Unassembled WGS sequence"/>
</dbReference>
<dbReference type="OrthoDB" id="3970928at2759"/>
<dbReference type="EMBL" id="FQNF01000004">
    <property type="protein sequence ID" value="SGZ38110.1"/>
    <property type="molecule type" value="Genomic_DNA"/>
</dbReference>
<proteinExistence type="predicted"/>
<gene>
    <name evidence="1" type="ORF">HGUI_00310</name>
</gene>
<protein>
    <submittedName>
        <fullName evidence="1">Uncharacterized protein</fullName>
    </submittedName>
</protein>
<dbReference type="VEuPathDB" id="FungiDB:HGUI_00310"/>
<sequence length="193" mass="22447">MFLSQVQAKRFLKVKIRLPTPHANHKINETKLKEIRKSENITPLFSHINPENKQENFLPDLNNLEEVKLPFQESHYSELHNKLFSLFGNDLVAQKLPANLLVSYEFFLKSRLPQPFIRYSNNKSVETTGNNAHFSSIGKSYFDLLSEKYTQKLNINKISQIEPFAVLGFLHMFNYNAGKFADFESKLIDIIKV</sequence>
<evidence type="ECO:0000313" key="1">
    <source>
        <dbReference type="EMBL" id="SGZ38110.1"/>
    </source>
</evidence>
<name>A0A1L0FES9_9ASCO</name>
<dbReference type="AlphaFoldDB" id="A0A1L0FES9"/>
<reference evidence="2" key="1">
    <citation type="submission" date="2016-11" db="EMBL/GenBank/DDBJ databases">
        <authorList>
            <person name="Guldener U."/>
        </authorList>
    </citation>
    <scope>NUCLEOTIDE SEQUENCE [LARGE SCALE GENOMIC DNA]</scope>
</reference>
<evidence type="ECO:0000313" key="2">
    <source>
        <dbReference type="Proteomes" id="UP000183365"/>
    </source>
</evidence>
<organism evidence="1 2">
    <name type="scientific">Hanseniaspora guilliermondii</name>
    <dbReference type="NCBI Taxonomy" id="56406"/>
    <lineage>
        <taxon>Eukaryota</taxon>
        <taxon>Fungi</taxon>
        <taxon>Dikarya</taxon>
        <taxon>Ascomycota</taxon>
        <taxon>Saccharomycotina</taxon>
        <taxon>Saccharomycetes</taxon>
        <taxon>Saccharomycodales</taxon>
        <taxon>Saccharomycodaceae</taxon>
        <taxon>Hanseniaspora</taxon>
    </lineage>
</organism>
<accession>A0A1L0FES9</accession>
<keyword evidence="2" id="KW-1185">Reference proteome</keyword>